<keyword evidence="4" id="KW-0997">Cell inner membrane</keyword>
<keyword evidence="3" id="KW-1003">Cell membrane</keyword>
<feature type="transmembrane region" description="Helical" evidence="9">
    <location>
        <begin position="88"/>
        <end position="111"/>
    </location>
</feature>
<comment type="caution">
    <text evidence="10">The sequence shown here is derived from an EMBL/GenBank/DDBJ whole genome shotgun (WGS) entry which is preliminary data.</text>
</comment>
<comment type="subcellular location">
    <subcellularLocation>
        <location evidence="1">Cell inner membrane</location>
        <topology evidence="1">Multi-pass membrane protein</topology>
    </subcellularLocation>
</comment>
<protein>
    <submittedName>
        <fullName evidence="10">YeeE/YedE family protein</fullName>
    </submittedName>
</protein>
<dbReference type="RefSeq" id="WP_343988660.1">
    <property type="nucleotide sequence ID" value="NZ_BAAAFM010000003.1"/>
</dbReference>
<feature type="transmembrane region" description="Helical" evidence="9">
    <location>
        <begin position="46"/>
        <end position="68"/>
    </location>
</feature>
<gene>
    <name evidence="10" type="ORF">GCM10009123_14310</name>
</gene>
<keyword evidence="6 9" id="KW-1133">Transmembrane helix</keyword>
<feature type="transmembrane region" description="Helical" evidence="9">
    <location>
        <begin position="118"/>
        <end position="138"/>
    </location>
</feature>
<reference evidence="10 11" key="1">
    <citation type="journal article" date="2019" name="Int. J. Syst. Evol. Microbiol.">
        <title>The Global Catalogue of Microorganisms (GCM) 10K type strain sequencing project: providing services to taxonomists for standard genome sequencing and annotation.</title>
        <authorList>
            <consortium name="The Broad Institute Genomics Platform"/>
            <consortium name="The Broad Institute Genome Sequencing Center for Infectious Disease"/>
            <person name="Wu L."/>
            <person name="Ma J."/>
        </authorList>
    </citation>
    <scope>NUCLEOTIDE SEQUENCE [LARGE SCALE GENOMIC DNA]</scope>
    <source>
        <strain evidence="10 11">JCM 16211</strain>
    </source>
</reference>
<dbReference type="InterPro" id="IPR007272">
    <property type="entry name" value="Sulf_transp_TsuA/YedE"/>
</dbReference>
<evidence type="ECO:0000256" key="9">
    <source>
        <dbReference type="SAM" id="Phobius"/>
    </source>
</evidence>
<name>A0ABN0T073_9GAMM</name>
<dbReference type="PANTHER" id="PTHR30574">
    <property type="entry name" value="INNER MEMBRANE PROTEIN YEDE"/>
    <property type="match status" value="1"/>
</dbReference>
<dbReference type="Proteomes" id="UP001501221">
    <property type="component" value="Unassembled WGS sequence"/>
</dbReference>
<proteinExistence type="inferred from homology"/>
<evidence type="ECO:0000256" key="2">
    <source>
        <dbReference type="ARBA" id="ARBA00022448"/>
    </source>
</evidence>
<dbReference type="PANTHER" id="PTHR30574:SF1">
    <property type="entry name" value="SULPHUR TRANSPORT DOMAIN-CONTAINING PROTEIN"/>
    <property type="match status" value="1"/>
</dbReference>
<keyword evidence="11" id="KW-1185">Reference proteome</keyword>
<keyword evidence="2" id="KW-0813">Transport</keyword>
<dbReference type="Pfam" id="PF04143">
    <property type="entry name" value="Sulf_transp"/>
    <property type="match status" value="1"/>
</dbReference>
<evidence type="ECO:0000313" key="11">
    <source>
        <dbReference type="Proteomes" id="UP001501221"/>
    </source>
</evidence>
<sequence length="139" mass="14781">MDIQWQALIGGMMIGVASIVFFISMRKIAGISGMVKRLITSSKSSIGDWWPLLFLIGLMLGTLIYSYFFNVEPALRQGYPKELLVASGLLVGLGTYIGNGCTSGHGVCGIGRLSKRSIVATVTFMATAVITVAVMGVLS</sequence>
<dbReference type="EMBL" id="BAAAFM010000003">
    <property type="protein sequence ID" value="GAA0207942.1"/>
    <property type="molecule type" value="Genomic_DNA"/>
</dbReference>
<evidence type="ECO:0000256" key="5">
    <source>
        <dbReference type="ARBA" id="ARBA00022692"/>
    </source>
</evidence>
<keyword evidence="5 9" id="KW-0812">Transmembrane</keyword>
<evidence type="ECO:0000256" key="6">
    <source>
        <dbReference type="ARBA" id="ARBA00022989"/>
    </source>
</evidence>
<comment type="similarity">
    <text evidence="8">Belongs to the TsuA/YedE (TC 9.B.102) family.</text>
</comment>
<evidence type="ECO:0000313" key="10">
    <source>
        <dbReference type="EMBL" id="GAA0207942.1"/>
    </source>
</evidence>
<organism evidence="10 11">
    <name type="scientific">Kangiella japonica</name>
    <dbReference type="NCBI Taxonomy" id="647384"/>
    <lineage>
        <taxon>Bacteria</taxon>
        <taxon>Pseudomonadati</taxon>
        <taxon>Pseudomonadota</taxon>
        <taxon>Gammaproteobacteria</taxon>
        <taxon>Kangiellales</taxon>
        <taxon>Kangiellaceae</taxon>
        <taxon>Kangiella</taxon>
    </lineage>
</organism>
<evidence type="ECO:0000256" key="1">
    <source>
        <dbReference type="ARBA" id="ARBA00004429"/>
    </source>
</evidence>
<keyword evidence="7 9" id="KW-0472">Membrane</keyword>
<evidence type="ECO:0000256" key="7">
    <source>
        <dbReference type="ARBA" id="ARBA00023136"/>
    </source>
</evidence>
<evidence type="ECO:0000256" key="4">
    <source>
        <dbReference type="ARBA" id="ARBA00022519"/>
    </source>
</evidence>
<accession>A0ABN0T073</accession>
<feature type="transmembrane region" description="Helical" evidence="9">
    <location>
        <begin position="6"/>
        <end position="25"/>
    </location>
</feature>
<evidence type="ECO:0000256" key="3">
    <source>
        <dbReference type="ARBA" id="ARBA00022475"/>
    </source>
</evidence>
<evidence type="ECO:0000256" key="8">
    <source>
        <dbReference type="ARBA" id="ARBA00035655"/>
    </source>
</evidence>